<dbReference type="EMBL" id="OX395130">
    <property type="protein sequence ID" value="CAI5773938.1"/>
    <property type="molecule type" value="Genomic_DNA"/>
</dbReference>
<evidence type="ECO:0000313" key="2">
    <source>
        <dbReference type="EMBL" id="CAI5773938.1"/>
    </source>
</evidence>
<organism evidence="2 3">
    <name type="scientific">Podarcis lilfordi</name>
    <name type="common">Lilford's wall lizard</name>
    <dbReference type="NCBI Taxonomy" id="74358"/>
    <lineage>
        <taxon>Eukaryota</taxon>
        <taxon>Metazoa</taxon>
        <taxon>Chordata</taxon>
        <taxon>Craniata</taxon>
        <taxon>Vertebrata</taxon>
        <taxon>Euteleostomi</taxon>
        <taxon>Lepidosauria</taxon>
        <taxon>Squamata</taxon>
        <taxon>Bifurcata</taxon>
        <taxon>Unidentata</taxon>
        <taxon>Episquamata</taxon>
        <taxon>Laterata</taxon>
        <taxon>Lacertibaenia</taxon>
        <taxon>Lacertidae</taxon>
        <taxon>Podarcis</taxon>
    </lineage>
</organism>
<reference evidence="2" key="1">
    <citation type="submission" date="2022-12" db="EMBL/GenBank/DDBJ databases">
        <authorList>
            <person name="Alioto T."/>
            <person name="Alioto T."/>
            <person name="Gomez Garrido J."/>
        </authorList>
    </citation>
    <scope>NUCLEOTIDE SEQUENCE</scope>
</reference>
<sequence length="262" mass="28430">MRDPPPSLCGVLCFGGQGMARGKFLAPLPGDPTSGHLAAAPLGFPRASGAEAGRDGRASLRPREAGQGGSAGPRRWGSAWAGAEDPVRASDAAGSCRFGWRKGARGESELLQLEEAMAQMGQNSRHFLLSSHNNVNAEENSHNGSVDIAEQMEMNIRAATQVGHQLAMIGDECNRMYTGKREDSLLHLAKGIAANVFHTCIWSNFRSIMKAFGSFLNSGWRKKILDCNWILWVPLNCVCQKWWPAVLLAILIWGLVTYGLQD</sequence>
<dbReference type="AlphaFoldDB" id="A0AA35KB62"/>
<proteinExistence type="predicted"/>
<dbReference type="Proteomes" id="UP001178461">
    <property type="component" value="Chromosome 5"/>
</dbReference>
<protein>
    <submittedName>
        <fullName evidence="2">Uncharacterized protein</fullName>
    </submittedName>
</protein>
<gene>
    <name evidence="2" type="ORF">PODLI_1B041432</name>
</gene>
<keyword evidence="3" id="KW-1185">Reference proteome</keyword>
<name>A0AA35KB62_9SAUR</name>
<feature type="compositionally biased region" description="Basic and acidic residues" evidence="1">
    <location>
        <begin position="52"/>
        <end position="64"/>
    </location>
</feature>
<evidence type="ECO:0000313" key="3">
    <source>
        <dbReference type="Proteomes" id="UP001178461"/>
    </source>
</evidence>
<feature type="region of interest" description="Disordered" evidence="1">
    <location>
        <begin position="45"/>
        <end position="79"/>
    </location>
</feature>
<evidence type="ECO:0000256" key="1">
    <source>
        <dbReference type="SAM" id="MobiDB-lite"/>
    </source>
</evidence>
<accession>A0AA35KB62</accession>